<feature type="compositionally biased region" description="Low complexity" evidence="4">
    <location>
        <begin position="454"/>
        <end position="486"/>
    </location>
</feature>
<evidence type="ECO:0000256" key="2">
    <source>
        <dbReference type="ARBA" id="ARBA00022741"/>
    </source>
</evidence>
<feature type="compositionally biased region" description="Low complexity" evidence="4">
    <location>
        <begin position="945"/>
        <end position="963"/>
    </location>
</feature>
<feature type="compositionally biased region" description="Low complexity" evidence="4">
    <location>
        <begin position="716"/>
        <end position="729"/>
    </location>
</feature>
<evidence type="ECO:0000256" key="4">
    <source>
        <dbReference type="SAM" id="MobiDB-lite"/>
    </source>
</evidence>
<feature type="compositionally biased region" description="Low complexity" evidence="4">
    <location>
        <begin position="511"/>
        <end position="543"/>
    </location>
</feature>
<dbReference type="InterPro" id="IPR000719">
    <property type="entry name" value="Prot_kinase_dom"/>
</dbReference>
<feature type="compositionally biased region" description="Basic and acidic residues" evidence="4">
    <location>
        <begin position="686"/>
        <end position="699"/>
    </location>
</feature>
<feature type="compositionally biased region" description="Polar residues" evidence="4">
    <location>
        <begin position="571"/>
        <end position="581"/>
    </location>
</feature>
<dbReference type="PANTHER" id="PTHR45832">
    <property type="entry name" value="SERINE/THREONINE-PROTEIN KINASE SAMKA-RELATED-RELATED"/>
    <property type="match status" value="1"/>
</dbReference>
<dbReference type="InterPro" id="IPR008271">
    <property type="entry name" value="Ser/Thr_kinase_AS"/>
</dbReference>
<gene>
    <name evidence="7" type="ORF">AFR_39345</name>
</gene>
<dbReference type="HOGENOM" id="CLU_000288_63_44_11"/>
<dbReference type="PANTHER" id="PTHR45832:SF22">
    <property type="entry name" value="SERINE_THREONINE-PROTEIN KINASE SAMKA-RELATED"/>
    <property type="match status" value="1"/>
</dbReference>
<feature type="compositionally biased region" description="Low complexity" evidence="4">
    <location>
        <begin position="850"/>
        <end position="868"/>
    </location>
</feature>
<evidence type="ECO:0000313" key="7">
    <source>
        <dbReference type="EMBL" id="AGZ46123.1"/>
    </source>
</evidence>
<keyword evidence="5" id="KW-0472">Membrane</keyword>
<dbReference type="GO" id="GO:0004674">
    <property type="term" value="F:protein serine/threonine kinase activity"/>
    <property type="evidence" value="ECO:0007669"/>
    <property type="project" value="UniProtKB-KW"/>
</dbReference>
<reference evidence="7 8" key="1">
    <citation type="journal article" date="2014" name="J. Biotechnol.">
        <title>Complete genome sequence of the actinobacterium Actinoplanes friuliensis HAG 010964, producer of the lipopeptide antibiotic friulimycin.</title>
        <authorList>
            <person name="Ruckert C."/>
            <person name="Szczepanowski R."/>
            <person name="Albersmeier A."/>
            <person name="Goesmann A."/>
            <person name="Fischer N."/>
            <person name="Steinkamper A."/>
            <person name="Puhler A."/>
            <person name="Biener R."/>
            <person name="Schwartz D."/>
            <person name="Kalinowski J."/>
        </authorList>
    </citation>
    <scope>NUCLEOTIDE SEQUENCE [LARGE SCALE GENOMIC DNA]</scope>
    <source>
        <strain evidence="7 8">DSM 7358</strain>
    </source>
</reference>
<proteinExistence type="inferred from homology"/>
<feature type="compositionally biased region" description="Low complexity" evidence="4">
    <location>
        <begin position="700"/>
        <end position="709"/>
    </location>
</feature>
<feature type="transmembrane region" description="Helical" evidence="5">
    <location>
        <begin position="909"/>
        <end position="931"/>
    </location>
</feature>
<keyword evidence="7" id="KW-0418">Kinase</keyword>
<feature type="compositionally biased region" description="Pro residues" evidence="4">
    <location>
        <begin position="487"/>
        <end position="510"/>
    </location>
</feature>
<dbReference type="SUPFAM" id="SSF56112">
    <property type="entry name" value="Protein kinase-like (PK-like)"/>
    <property type="match status" value="1"/>
</dbReference>
<dbReference type="GO" id="GO:0005524">
    <property type="term" value="F:ATP binding"/>
    <property type="evidence" value="ECO:0007669"/>
    <property type="project" value="UniProtKB-KW"/>
</dbReference>
<feature type="compositionally biased region" description="Pro residues" evidence="4">
    <location>
        <begin position="318"/>
        <end position="330"/>
    </location>
</feature>
<evidence type="ECO:0000256" key="5">
    <source>
        <dbReference type="SAM" id="Phobius"/>
    </source>
</evidence>
<dbReference type="SMART" id="SM00220">
    <property type="entry name" value="S_TKc"/>
    <property type="match status" value="1"/>
</dbReference>
<keyword evidence="8" id="KW-1185">Reference proteome</keyword>
<dbReference type="Gene3D" id="3.30.200.20">
    <property type="entry name" value="Phosphorylase Kinase, domain 1"/>
    <property type="match status" value="1"/>
</dbReference>
<dbReference type="InterPro" id="IPR051931">
    <property type="entry name" value="PAK3-like"/>
</dbReference>
<feature type="compositionally biased region" description="Low complexity" evidence="4">
    <location>
        <begin position="273"/>
        <end position="290"/>
    </location>
</feature>
<feature type="compositionally biased region" description="Pro residues" evidence="4">
    <location>
        <begin position="291"/>
        <end position="310"/>
    </location>
</feature>
<dbReference type="STRING" id="1246995.AFR_39345"/>
<sequence length="1138" mass="116554">MGRVWRATDVVLHREVAIKELVPPPGLTPDERREMRERSLREARAIARLNNINVVRVFDVLRTDADPWIVMEYVPSRSLQDILAADGPFAPVRAAEIGLGVLNALRAAHRAGVVHRDVKPGNVLISEDGRVVLTDFGLATVPGDPNVTRTGLVLGSPAYIAPERARDGTAGPGADLWSLGATLYAAVEGASPFARPSAIATLAALATENPPPARNAGPLKPVLNGLLRKDPAHRINAEEAERLLLRATGRRSKLSFPMSPTMRRPGVGRERPSAALSPPVVPGVSASAPVVPGPRPPVSPARPPVSPGRPPASAARPPVEPPAGGPPPRFTPGKAVVGRPPAETPTRVDGPKPPALDATKIENRSGTDTAPPTTPPASARPSRGAAPDATMRGSGSAPGSFTADEVAAARKRPTGRTAVPITPAVRPAPAASSGPAVADAPTEVKNPPAKRDSTAPATPAPAAGPATPAPATHAPAATAPATSAPAPAEPATPAPAPATPAPVPATPAPAPATTAPAPATTAPAASAPAAAASSPAAPAPVEAEQPEPPAKSTVTTPTDESAAPPVEAGTATDTQQPSTETPEAVDEASEARTPEAATSEAVTEAPEAAASEAAASEAATPESVTQAPEAVEETPEPTKPALAAASLATSKAARKKARAAGTTTKPDQPAEAVPAEAALAEAEPVTSKDAEPVENKDAEPATNKEATTPAEEEPTTAEPKAAEPVTAEPQAAEPVTAESQAAAPTTTEPKAEEPNPDTAESKAEEPKTAEAPTEPPTADSDPAPKTNSITPAAPETDGKPQAKPGTTPDRTRIIKPVTPADATKPRTTGGTPKRPQKTAAERKASTRVGAVPAARTEAASARAAAPTSGVPGFGQPSRPAWQPMNLREPSSGPRGITIFGTTLTRRQTVIAIAVLAAVLLALIVVIPQAFGGEEDKPDGRKAGVAPAASATKPTTAATTAAPAPAAPAPESPSPSPSSAAPSSPPPPAQGDVKIPKGWYRYSDDTGFSVPLPNGTSIERQGTEVYFTKNNRLLIIDQTDKPRPDPVADWEQQEDDRAGRNYRNYNRIKIQPVDYFVKAADWEFTYTTSSGNPQHAVKRGVITKAGKQAYGLSWYTSPGDWDAGKKDLQLIYQGFKPKS</sequence>
<feature type="compositionally biased region" description="Low complexity" evidence="4">
    <location>
        <begin position="423"/>
        <end position="441"/>
    </location>
</feature>
<keyword evidence="5" id="KW-1133">Transmembrane helix</keyword>
<accession>U5WAB0</accession>
<dbReference type="EMBL" id="CP006272">
    <property type="protein sequence ID" value="AGZ46123.1"/>
    <property type="molecule type" value="Genomic_DNA"/>
</dbReference>
<dbReference type="eggNOG" id="COG0515">
    <property type="taxonomic scope" value="Bacteria"/>
</dbReference>
<feature type="domain" description="Protein kinase" evidence="6">
    <location>
        <begin position="1"/>
        <end position="245"/>
    </location>
</feature>
<dbReference type="PATRIC" id="fig|1246995.3.peg.7960"/>
<keyword evidence="2" id="KW-0547">Nucleotide-binding</keyword>
<organism evidence="7 8">
    <name type="scientific">Actinoplanes friuliensis DSM 7358</name>
    <dbReference type="NCBI Taxonomy" id="1246995"/>
    <lineage>
        <taxon>Bacteria</taxon>
        <taxon>Bacillati</taxon>
        <taxon>Actinomycetota</taxon>
        <taxon>Actinomycetes</taxon>
        <taxon>Micromonosporales</taxon>
        <taxon>Micromonosporaceae</taxon>
        <taxon>Actinoplanes</taxon>
    </lineage>
</organism>
<dbReference type="InterPro" id="IPR011009">
    <property type="entry name" value="Kinase-like_dom_sf"/>
</dbReference>
<keyword evidence="3" id="KW-0067">ATP-binding</keyword>
<dbReference type="KEGG" id="afs:AFR_39345"/>
<feature type="compositionally biased region" description="Low complexity" evidence="4">
    <location>
        <begin position="594"/>
        <end position="629"/>
    </location>
</feature>
<keyword evidence="7" id="KW-0723">Serine/threonine-protein kinase</keyword>
<feature type="compositionally biased region" description="Low complexity" evidence="4">
    <location>
        <begin position="769"/>
        <end position="778"/>
    </location>
</feature>
<dbReference type="Proteomes" id="UP000017746">
    <property type="component" value="Chromosome"/>
</dbReference>
<evidence type="ECO:0000256" key="3">
    <source>
        <dbReference type="ARBA" id="ARBA00022840"/>
    </source>
</evidence>
<dbReference type="AlphaFoldDB" id="U5WAB0"/>
<name>U5WAB0_9ACTN</name>
<dbReference type="CDD" id="cd14014">
    <property type="entry name" value="STKc_PknB_like"/>
    <property type="match status" value="1"/>
</dbReference>
<feature type="region of interest" description="Disordered" evidence="4">
    <location>
        <begin position="931"/>
        <end position="995"/>
    </location>
</feature>
<comment type="similarity">
    <text evidence="1">Belongs to the protein kinase superfamily. STE Ser/Thr protein kinase family. STE20 subfamily.</text>
</comment>
<evidence type="ECO:0000259" key="6">
    <source>
        <dbReference type="PROSITE" id="PS50011"/>
    </source>
</evidence>
<dbReference type="Pfam" id="PF00069">
    <property type="entry name" value="Pkinase"/>
    <property type="match status" value="1"/>
</dbReference>
<dbReference type="Gene3D" id="1.10.510.10">
    <property type="entry name" value="Transferase(Phosphotransferase) domain 1"/>
    <property type="match status" value="1"/>
</dbReference>
<feature type="compositionally biased region" description="Low complexity" evidence="4">
    <location>
        <begin position="639"/>
        <end position="651"/>
    </location>
</feature>
<keyword evidence="5" id="KW-0812">Transmembrane</keyword>
<feature type="compositionally biased region" description="Low complexity" evidence="4">
    <location>
        <begin position="659"/>
        <end position="685"/>
    </location>
</feature>
<protein>
    <submittedName>
        <fullName evidence="7">Serine/threonine protein kinase</fullName>
    </submittedName>
</protein>
<feature type="region of interest" description="Disordered" evidence="4">
    <location>
        <begin position="254"/>
        <end position="893"/>
    </location>
</feature>
<dbReference type="eggNOG" id="COG0508">
    <property type="taxonomic scope" value="Bacteria"/>
</dbReference>
<feature type="compositionally biased region" description="Pro residues" evidence="4">
    <location>
        <begin position="964"/>
        <end position="975"/>
    </location>
</feature>
<evidence type="ECO:0000256" key="1">
    <source>
        <dbReference type="ARBA" id="ARBA00008874"/>
    </source>
</evidence>
<evidence type="ECO:0000313" key="8">
    <source>
        <dbReference type="Proteomes" id="UP000017746"/>
    </source>
</evidence>
<feature type="compositionally biased region" description="Low complexity" evidence="4">
    <location>
        <begin position="376"/>
        <end position="387"/>
    </location>
</feature>
<feature type="compositionally biased region" description="Basic and acidic residues" evidence="4">
    <location>
        <begin position="749"/>
        <end position="768"/>
    </location>
</feature>
<dbReference type="PROSITE" id="PS50011">
    <property type="entry name" value="PROTEIN_KINASE_DOM"/>
    <property type="match status" value="1"/>
</dbReference>
<keyword evidence="7" id="KW-0808">Transferase</keyword>
<dbReference type="PROSITE" id="PS00108">
    <property type="entry name" value="PROTEIN_KINASE_ST"/>
    <property type="match status" value="1"/>
</dbReference>